<evidence type="ECO:0000313" key="1">
    <source>
        <dbReference type="EMBL" id="CAD5208169.1"/>
    </source>
</evidence>
<sequence length="381" mass="43567">MSVALVSREIRPPKVYKFDVDITSFTLKNFRIGTHQQELEVSISLNNPDIVILDSLCKRTYGDCPRYCDHPTLCKIYCNPICCTSTSLRLRQCNRFSGQYKHKSTRFQVLREFWKSYADDSVGVYARDVMFLTANNGDVLKLEHQTFALSVVISLVNLIAQDIFVPMYILGLGRTADKESFVEQLYYNNHIPLPVVTLTYDGMAPGTHQFVFGEYHNDYCGEWSRFDLVSETEWMIDAEGVAFFDYQYQGRFRIAISESPILRMPRHVLQSFIDRGLLVVKSGYEIRYYVKLDPTQNFDYGRNQVALPHVKNAFRDKYKSGMENILGRTVICAFEPLNLARPALSAPERCPRTIALCILCVFLDNNRGCGGACLLSDSTFG</sequence>
<organism evidence="2 4">
    <name type="scientific">Bursaphelenchus xylophilus</name>
    <name type="common">Pinewood nematode worm</name>
    <name type="synonym">Aphelenchoides xylophilus</name>
    <dbReference type="NCBI Taxonomy" id="6326"/>
    <lineage>
        <taxon>Eukaryota</taxon>
        <taxon>Metazoa</taxon>
        <taxon>Ecdysozoa</taxon>
        <taxon>Nematoda</taxon>
        <taxon>Chromadorea</taxon>
        <taxon>Rhabditida</taxon>
        <taxon>Tylenchina</taxon>
        <taxon>Tylenchomorpha</taxon>
        <taxon>Aphelenchoidea</taxon>
        <taxon>Aphelenchoididae</taxon>
        <taxon>Bursaphelenchus</taxon>
    </lineage>
</organism>
<name>A0A1I7S871_BURXY</name>
<dbReference type="Proteomes" id="UP000095284">
    <property type="component" value="Unplaced"/>
</dbReference>
<gene>
    <name evidence="1" type="ORF">BXYJ_LOCUS405</name>
</gene>
<dbReference type="OrthoDB" id="10645648at2759"/>
<dbReference type="EMBL" id="CAJFCV020000001">
    <property type="protein sequence ID" value="CAG9080498.1"/>
    <property type="molecule type" value="Genomic_DNA"/>
</dbReference>
<dbReference type="WBParaSite" id="BXY_0921400.1">
    <property type="protein sequence ID" value="BXY_0921400.1"/>
    <property type="gene ID" value="BXY_0921400"/>
</dbReference>
<keyword evidence="3" id="KW-1185">Reference proteome</keyword>
<reference evidence="4" key="1">
    <citation type="submission" date="2016-11" db="UniProtKB">
        <authorList>
            <consortium name="WormBaseParasite"/>
        </authorList>
    </citation>
    <scope>IDENTIFICATION</scope>
</reference>
<reference evidence="1" key="2">
    <citation type="submission" date="2020-09" db="EMBL/GenBank/DDBJ databases">
        <authorList>
            <person name="Kikuchi T."/>
        </authorList>
    </citation>
    <scope>NUCLEOTIDE SEQUENCE</scope>
    <source>
        <strain evidence="1">Ka4C1</strain>
    </source>
</reference>
<accession>A0A1I7S871</accession>
<evidence type="ECO:0000313" key="2">
    <source>
        <dbReference type="Proteomes" id="UP000095284"/>
    </source>
</evidence>
<dbReference type="SUPFAM" id="SSF50630">
    <property type="entry name" value="Acid proteases"/>
    <property type="match status" value="1"/>
</dbReference>
<dbReference type="EMBL" id="CAJFDI010000001">
    <property type="protein sequence ID" value="CAD5208169.1"/>
    <property type="molecule type" value="Genomic_DNA"/>
</dbReference>
<proteinExistence type="predicted"/>
<dbReference type="AlphaFoldDB" id="A0A1I7S871"/>
<dbReference type="InterPro" id="IPR021109">
    <property type="entry name" value="Peptidase_aspartic_dom_sf"/>
</dbReference>
<protein>
    <submittedName>
        <fullName evidence="1">(pine wood nematode) hypothetical protein</fullName>
    </submittedName>
</protein>
<dbReference type="Proteomes" id="UP000582659">
    <property type="component" value="Unassembled WGS sequence"/>
</dbReference>
<dbReference type="Proteomes" id="UP000659654">
    <property type="component" value="Unassembled WGS sequence"/>
</dbReference>
<evidence type="ECO:0000313" key="3">
    <source>
        <dbReference type="Proteomes" id="UP000659654"/>
    </source>
</evidence>
<dbReference type="Gene3D" id="2.40.70.10">
    <property type="entry name" value="Acid Proteases"/>
    <property type="match status" value="1"/>
</dbReference>
<evidence type="ECO:0000313" key="4">
    <source>
        <dbReference type="WBParaSite" id="BXY_0921400.1"/>
    </source>
</evidence>